<sequence length="862" mass="92923">MTRDSAAVAALDDRRRCPISAADDVSSLMTNSIATSCSSSNGDVGGGDEGCSPKSSSAVSTTTSCCGMSSSSSRSCSDDDDSAAIAGLSTAIDSCSTAIKTSPLPLLHKEVVSDNNGDKDSSRSSNNNDVTTTTTSTSIGGRLTFYKDGKFIFQLAAHHQQHPYNNQTVLTSPCRWIPVPTVTQQHKNNVKSKSEWSQHHKNKTIWPYLVTNPTSDSKSLQAIQQLQLPIAKIGERISQQYQPRIETPPLKSNDGAVNIAAHTNAVVMATTTNIVRRPSRKCSSTTAVDNSIDKHHRQLQSHLQPLKRLQQHQHQSFMMVATKTIKAQRRLLLIPRMKRRQYRKTKIAMDKDSLLQEQEQQPLINLECVVRNLWCRRHTTELLLRRQLSLNNNIDLVASTDISSASRIVAVTTVESTSCTNTGNSKRRSVFSPLSTITTPSTTSMTNSIINIAGNNSPHKKYKLGEQQVLQQQRRVIDKCVKKTVSTSLPQPQIISTNDHSITAILSGGPVGAKRPNGCGITTAVDTEISVISSSSNAITPPQKSHPAPISLLRTLLKSPNSENNTLPVVASTTSSNYRHNTSSNRKRSAIDSTIPIVTTPVATTIETGPRTTAMIIPPATGLVNDAALHQIPSLHHPTAVGQLAAAGYFNVLYHQAAMAAAMAYQTHAQLPKSQSSLLSSQYPHTVDASNSWQRQFNQQPLLPPLKIISGNGIASVSSSASTIVAPYSSPLVTAAVNGSGLLAPATPSPPPLLLHPHSVHHHQMLLHHQQQQYQQIPTVQQSSYHQHKQRQQGNSSSGIKKKTMVTMGAIKDDSNKGGNNLADVAAIDEESSSSADCMPLNLSKDSVAENVGGTSSTATVR</sequence>
<dbReference type="EMBL" id="GGMS01008887">
    <property type="protein sequence ID" value="MBY78090.1"/>
    <property type="molecule type" value="Transcribed_RNA"/>
</dbReference>
<feature type="region of interest" description="Disordered" evidence="1">
    <location>
        <begin position="769"/>
        <end position="802"/>
    </location>
</feature>
<protein>
    <submittedName>
        <fullName evidence="4">Uncharacterized protein LOC112681781</fullName>
    </submittedName>
</protein>
<feature type="region of interest" description="Disordered" evidence="1">
    <location>
        <begin position="830"/>
        <end position="862"/>
    </location>
</feature>
<dbReference type="OrthoDB" id="6616720at2759"/>
<name>A0A2S2QKM6_9HEMI</name>
<feature type="compositionally biased region" description="Basic and acidic residues" evidence="1">
    <location>
        <begin position="111"/>
        <end position="122"/>
    </location>
</feature>
<feature type="region of interest" description="Disordered" evidence="1">
    <location>
        <begin position="111"/>
        <end position="135"/>
    </location>
</feature>
<evidence type="ECO:0000256" key="1">
    <source>
        <dbReference type="SAM" id="MobiDB-lite"/>
    </source>
</evidence>
<accession>A0A2S2QKM6</accession>
<evidence type="ECO:0000313" key="3">
    <source>
        <dbReference type="Proteomes" id="UP000694846"/>
    </source>
</evidence>
<dbReference type="GeneID" id="112681781"/>
<feature type="compositionally biased region" description="Polar residues" evidence="1">
    <location>
        <begin position="853"/>
        <end position="862"/>
    </location>
</feature>
<dbReference type="Proteomes" id="UP000694846">
    <property type="component" value="Unplaced"/>
</dbReference>
<organism evidence="2">
    <name type="scientific">Sipha flava</name>
    <name type="common">yellow sugarcane aphid</name>
    <dbReference type="NCBI Taxonomy" id="143950"/>
    <lineage>
        <taxon>Eukaryota</taxon>
        <taxon>Metazoa</taxon>
        <taxon>Ecdysozoa</taxon>
        <taxon>Arthropoda</taxon>
        <taxon>Hexapoda</taxon>
        <taxon>Insecta</taxon>
        <taxon>Pterygota</taxon>
        <taxon>Neoptera</taxon>
        <taxon>Paraneoptera</taxon>
        <taxon>Hemiptera</taxon>
        <taxon>Sternorrhyncha</taxon>
        <taxon>Aphidomorpha</taxon>
        <taxon>Aphidoidea</taxon>
        <taxon>Aphididae</taxon>
        <taxon>Sipha</taxon>
    </lineage>
</organism>
<dbReference type="AlphaFoldDB" id="A0A2S2QKM6"/>
<evidence type="ECO:0000313" key="2">
    <source>
        <dbReference type="EMBL" id="MBY78090.1"/>
    </source>
</evidence>
<reference evidence="4" key="2">
    <citation type="submission" date="2025-04" db="UniProtKB">
        <authorList>
            <consortium name="RefSeq"/>
        </authorList>
    </citation>
    <scope>IDENTIFICATION</scope>
    <source>
        <tissue evidence="4">Whole body</tissue>
    </source>
</reference>
<gene>
    <name evidence="4" type="primary">LOC112681781</name>
    <name evidence="2" type="ORF">g.151435</name>
</gene>
<reference evidence="2" key="1">
    <citation type="submission" date="2018-04" db="EMBL/GenBank/DDBJ databases">
        <title>Transcriptome assembly of Sipha flava.</title>
        <authorList>
            <person name="Scully E.D."/>
            <person name="Geib S.M."/>
            <person name="Palmer N.A."/>
            <person name="Koch K."/>
            <person name="Bradshaw J."/>
            <person name="Heng-Moss T."/>
            <person name="Sarath G."/>
        </authorList>
    </citation>
    <scope>NUCLEOTIDE SEQUENCE</scope>
</reference>
<dbReference type="RefSeq" id="XP_025407885.1">
    <property type="nucleotide sequence ID" value="XM_025552100.1"/>
</dbReference>
<feature type="compositionally biased region" description="Low complexity" evidence="1">
    <location>
        <begin position="123"/>
        <end position="135"/>
    </location>
</feature>
<keyword evidence="3" id="KW-1185">Reference proteome</keyword>
<proteinExistence type="predicted"/>
<feature type="compositionally biased region" description="Low complexity" evidence="1">
    <location>
        <begin position="769"/>
        <end position="782"/>
    </location>
</feature>
<evidence type="ECO:0000313" key="4">
    <source>
        <dbReference type="RefSeq" id="XP_025407885.1"/>
    </source>
</evidence>